<evidence type="ECO:0000256" key="2">
    <source>
        <dbReference type="ARBA" id="ARBA00022621"/>
    </source>
</evidence>
<dbReference type="PANTHER" id="PTHR43396:SF3">
    <property type="entry name" value="FLAVOHEMOPROTEIN"/>
    <property type="match status" value="1"/>
</dbReference>
<dbReference type="InterPro" id="IPR009050">
    <property type="entry name" value="Globin-like_sf"/>
</dbReference>
<dbReference type="GO" id="GO:0071500">
    <property type="term" value="P:cellular response to nitrosative stress"/>
    <property type="evidence" value="ECO:0007669"/>
    <property type="project" value="TreeGrafter"/>
</dbReference>
<sequence length="148" mass="16588">MVHPIPTEARMTPEQIKLVQTNFGMIFPIKMKLAQSFYDHLFEIAPEVRPLFPENMQHQREKLADTLAFVVRNLNNSEELILSVSGLARRHRGYEAKPEHFDPVGIALIHALDIHTPGGLSDDARSAWATAYGMIVDAMLPKMLDGAA</sequence>
<keyword evidence="5" id="KW-0813">Transport</keyword>
<reference evidence="7 8" key="1">
    <citation type="submission" date="2019-04" db="EMBL/GenBank/DDBJ databases">
        <title>Shimia ponticola sp. nov., isolated from seawater.</title>
        <authorList>
            <person name="Kim Y.-O."/>
            <person name="Yoon J.-H."/>
        </authorList>
    </citation>
    <scope>NUCLEOTIDE SEQUENCE [LARGE SCALE GENOMIC DNA]</scope>
    <source>
        <strain evidence="7 8">MYP11</strain>
    </source>
</reference>
<keyword evidence="3" id="KW-0479">Metal-binding</keyword>
<dbReference type="InterPro" id="IPR000971">
    <property type="entry name" value="Globin"/>
</dbReference>
<organism evidence="7 8">
    <name type="scientific">Aliishimia ponticola</name>
    <dbReference type="NCBI Taxonomy" id="2499833"/>
    <lineage>
        <taxon>Bacteria</taxon>
        <taxon>Pseudomonadati</taxon>
        <taxon>Pseudomonadota</taxon>
        <taxon>Alphaproteobacteria</taxon>
        <taxon>Rhodobacterales</taxon>
        <taxon>Paracoccaceae</taxon>
        <taxon>Aliishimia</taxon>
    </lineage>
</organism>
<evidence type="ECO:0000256" key="4">
    <source>
        <dbReference type="ARBA" id="ARBA00023004"/>
    </source>
</evidence>
<comment type="similarity">
    <text evidence="5">Belongs to the globin family.</text>
</comment>
<keyword evidence="7" id="KW-0675">Receptor</keyword>
<dbReference type="AlphaFoldDB" id="A0A4S4N5Q6"/>
<evidence type="ECO:0000256" key="3">
    <source>
        <dbReference type="ARBA" id="ARBA00022723"/>
    </source>
</evidence>
<gene>
    <name evidence="7" type="ORF">E4Z66_18550</name>
</gene>
<keyword evidence="2 5" id="KW-0561">Oxygen transport</keyword>
<dbReference type="GO" id="GO:0046210">
    <property type="term" value="P:nitric oxide catabolic process"/>
    <property type="evidence" value="ECO:0007669"/>
    <property type="project" value="TreeGrafter"/>
</dbReference>
<proteinExistence type="inferred from homology"/>
<dbReference type="GO" id="GO:0071949">
    <property type="term" value="F:FAD binding"/>
    <property type="evidence" value="ECO:0007669"/>
    <property type="project" value="TreeGrafter"/>
</dbReference>
<evidence type="ECO:0000256" key="1">
    <source>
        <dbReference type="ARBA" id="ARBA00022617"/>
    </source>
</evidence>
<dbReference type="InterPro" id="IPR012292">
    <property type="entry name" value="Globin/Proto"/>
</dbReference>
<keyword evidence="4" id="KW-0408">Iron</keyword>
<evidence type="ECO:0000313" key="7">
    <source>
        <dbReference type="EMBL" id="THH34432.1"/>
    </source>
</evidence>
<keyword evidence="1 5" id="KW-0349">Heme</keyword>
<dbReference type="GO" id="GO:0008941">
    <property type="term" value="F:nitric oxide dioxygenase NAD(P)H activity"/>
    <property type="evidence" value="ECO:0007669"/>
    <property type="project" value="TreeGrafter"/>
</dbReference>
<dbReference type="Pfam" id="PF00042">
    <property type="entry name" value="Globin"/>
    <property type="match status" value="1"/>
</dbReference>
<dbReference type="PANTHER" id="PTHR43396">
    <property type="entry name" value="FLAVOHEMOPROTEIN"/>
    <property type="match status" value="1"/>
</dbReference>
<keyword evidence="8" id="KW-1185">Reference proteome</keyword>
<accession>A0A4S4N5Q6</accession>
<protein>
    <submittedName>
        <fullName evidence="7">Hemin receptor</fullName>
    </submittedName>
</protein>
<evidence type="ECO:0000256" key="5">
    <source>
        <dbReference type="RuleBase" id="RU000356"/>
    </source>
</evidence>
<dbReference type="GO" id="GO:0005344">
    <property type="term" value="F:oxygen carrier activity"/>
    <property type="evidence" value="ECO:0007669"/>
    <property type="project" value="UniProtKB-KW"/>
</dbReference>
<dbReference type="PROSITE" id="PS01033">
    <property type="entry name" value="GLOBIN"/>
    <property type="match status" value="1"/>
</dbReference>
<comment type="caution">
    <text evidence="7">The sequence shown here is derived from an EMBL/GenBank/DDBJ whole genome shotgun (WGS) entry which is preliminary data.</text>
</comment>
<dbReference type="SUPFAM" id="SSF46458">
    <property type="entry name" value="Globin-like"/>
    <property type="match status" value="1"/>
</dbReference>
<dbReference type="Proteomes" id="UP000306602">
    <property type="component" value="Unassembled WGS sequence"/>
</dbReference>
<feature type="domain" description="Globin" evidence="6">
    <location>
        <begin position="10"/>
        <end position="144"/>
    </location>
</feature>
<dbReference type="OrthoDB" id="3213438at2"/>
<dbReference type="Gene3D" id="1.10.490.10">
    <property type="entry name" value="Globins"/>
    <property type="match status" value="1"/>
</dbReference>
<dbReference type="GO" id="GO:0019825">
    <property type="term" value="F:oxygen binding"/>
    <property type="evidence" value="ECO:0007669"/>
    <property type="project" value="InterPro"/>
</dbReference>
<dbReference type="GO" id="GO:0020037">
    <property type="term" value="F:heme binding"/>
    <property type="evidence" value="ECO:0007669"/>
    <property type="project" value="InterPro"/>
</dbReference>
<name>A0A4S4N5Q6_9RHOB</name>
<evidence type="ECO:0000313" key="8">
    <source>
        <dbReference type="Proteomes" id="UP000306602"/>
    </source>
</evidence>
<dbReference type="EMBL" id="SRKY01000006">
    <property type="protein sequence ID" value="THH34432.1"/>
    <property type="molecule type" value="Genomic_DNA"/>
</dbReference>
<dbReference type="GO" id="GO:0046872">
    <property type="term" value="F:metal ion binding"/>
    <property type="evidence" value="ECO:0007669"/>
    <property type="project" value="UniProtKB-KW"/>
</dbReference>
<evidence type="ECO:0000259" key="6">
    <source>
        <dbReference type="PROSITE" id="PS01033"/>
    </source>
</evidence>